<name>A0ABT6YM75_9BACT</name>
<dbReference type="RefSeq" id="WP_283369834.1">
    <property type="nucleotide sequence ID" value="NZ_JASHID010000006.1"/>
</dbReference>
<evidence type="ECO:0000256" key="2">
    <source>
        <dbReference type="SAM" id="SignalP"/>
    </source>
</evidence>
<dbReference type="EMBL" id="JASHID010000006">
    <property type="protein sequence ID" value="MDI9864680.1"/>
    <property type="molecule type" value="Genomic_DNA"/>
</dbReference>
<accession>A0ABT6YM75</accession>
<keyword evidence="4" id="KW-1185">Reference proteome</keyword>
<protein>
    <submittedName>
        <fullName evidence="3">BZIP transcription factor</fullName>
    </submittedName>
</protein>
<gene>
    <name evidence="3" type="ORF">QM480_10125</name>
</gene>
<sequence length="466" mass="49220">MKRYYSLLFVILCITFSSFSQTITAPYGQSLTINNPLDIAGGSINIMSDSAYKIGGKPILSIAGIANVLLGDGAGFNNQGSNNIFIGKTAGFLNASGFANTFIGESAGYSNTTGNNNMFLGTAAGLSNAVGYSNTFIGVNAGRRSLANGNAYIGTASGINTITGNNNTGLGTLTGQDNVSGSQNTFVGFSSGSKLMSGDYNTFIGALTGVASSASNITNATAIGANTELAISNSIVLGNNANVGIGTNDPVTSGAKLVVVGAGNNASVLQLRNIPTRNTVNGLRQLFADESGNLVTFLITPSANSLPEVKLTANGTTNNNLWTSNESGFLKNNSTRGVVIGDGINSLPEGYNLYVSEGILTEQVKVALKNTEDWADHVFSKKHRLMPLQKVEDYIKKHQHLPNIPSAAEMVISGNDLHQTDTKLLEKIEELTLYMIELKKENQQMKQEIESLKRTRNGGFSQKKKR</sequence>
<evidence type="ECO:0000256" key="1">
    <source>
        <dbReference type="SAM" id="MobiDB-lite"/>
    </source>
</evidence>
<evidence type="ECO:0000313" key="4">
    <source>
        <dbReference type="Proteomes" id="UP001236569"/>
    </source>
</evidence>
<proteinExistence type="predicted"/>
<comment type="caution">
    <text evidence="3">The sequence shown here is derived from an EMBL/GenBank/DDBJ whole genome shotgun (WGS) entry which is preliminary data.</text>
</comment>
<feature type="chain" id="PRO_5045369665" evidence="2">
    <location>
        <begin position="21"/>
        <end position="466"/>
    </location>
</feature>
<evidence type="ECO:0000313" key="3">
    <source>
        <dbReference type="EMBL" id="MDI9864680.1"/>
    </source>
</evidence>
<feature type="signal peptide" evidence="2">
    <location>
        <begin position="1"/>
        <end position="20"/>
    </location>
</feature>
<feature type="region of interest" description="Disordered" evidence="1">
    <location>
        <begin position="447"/>
        <end position="466"/>
    </location>
</feature>
<reference evidence="3 4" key="1">
    <citation type="submission" date="2023-05" db="EMBL/GenBank/DDBJ databases">
        <title>Novel species of genus Flectobacillus isolated from stream in China.</title>
        <authorList>
            <person name="Lu H."/>
        </authorList>
    </citation>
    <scope>NUCLEOTIDE SEQUENCE [LARGE SCALE GENOMIC DNA]</scope>
    <source>
        <strain evidence="3 4">DC10W</strain>
    </source>
</reference>
<dbReference type="Proteomes" id="UP001236569">
    <property type="component" value="Unassembled WGS sequence"/>
</dbReference>
<keyword evidence="2" id="KW-0732">Signal</keyword>
<organism evidence="3 4">
    <name type="scientific">Flectobacillus longus</name>
    <dbReference type="NCBI Taxonomy" id="2984207"/>
    <lineage>
        <taxon>Bacteria</taxon>
        <taxon>Pseudomonadati</taxon>
        <taxon>Bacteroidota</taxon>
        <taxon>Cytophagia</taxon>
        <taxon>Cytophagales</taxon>
        <taxon>Flectobacillaceae</taxon>
        <taxon>Flectobacillus</taxon>
    </lineage>
</organism>